<keyword evidence="1" id="KW-0805">Transcription regulation</keyword>
<dbReference type="PRINTS" id="PR00032">
    <property type="entry name" value="HTHARAC"/>
</dbReference>
<dbReference type="InterPro" id="IPR020449">
    <property type="entry name" value="Tscrpt_reg_AraC-type_HTH"/>
</dbReference>
<keyword evidence="3" id="KW-0804">Transcription</keyword>
<keyword evidence="2" id="KW-0238">DNA-binding</keyword>
<dbReference type="RefSeq" id="WP_259086732.1">
    <property type="nucleotide sequence ID" value="NZ_BAAAZC010000031.1"/>
</dbReference>
<dbReference type="PROSITE" id="PS00041">
    <property type="entry name" value="HTH_ARAC_FAMILY_1"/>
    <property type="match status" value="1"/>
</dbReference>
<dbReference type="InterPro" id="IPR009057">
    <property type="entry name" value="Homeodomain-like_sf"/>
</dbReference>
<dbReference type="InterPro" id="IPR018062">
    <property type="entry name" value="HTH_AraC-typ_CS"/>
</dbReference>
<dbReference type="Proteomes" id="UP001500742">
    <property type="component" value="Unassembled WGS sequence"/>
</dbReference>
<reference evidence="6" key="1">
    <citation type="journal article" date="2019" name="Int. J. Syst. Evol. Microbiol.">
        <title>The Global Catalogue of Microorganisms (GCM) 10K type strain sequencing project: providing services to taxonomists for standard genome sequencing and annotation.</title>
        <authorList>
            <consortium name="The Broad Institute Genomics Platform"/>
            <consortium name="The Broad Institute Genome Sequencing Center for Infectious Disease"/>
            <person name="Wu L."/>
            <person name="Ma J."/>
        </authorList>
    </citation>
    <scope>NUCLEOTIDE SEQUENCE [LARGE SCALE GENOMIC DNA]</scope>
    <source>
        <strain evidence="6">JCM 16601</strain>
    </source>
</reference>
<dbReference type="InterPro" id="IPR011051">
    <property type="entry name" value="RmlC_Cupin_sf"/>
</dbReference>
<organism evidence="5 6">
    <name type="scientific">Mucilaginibacter dorajii</name>
    <dbReference type="NCBI Taxonomy" id="692994"/>
    <lineage>
        <taxon>Bacteria</taxon>
        <taxon>Pseudomonadati</taxon>
        <taxon>Bacteroidota</taxon>
        <taxon>Sphingobacteriia</taxon>
        <taxon>Sphingobacteriales</taxon>
        <taxon>Sphingobacteriaceae</taxon>
        <taxon>Mucilaginibacter</taxon>
    </lineage>
</organism>
<accession>A0ABP7QZF0</accession>
<dbReference type="Pfam" id="PF12833">
    <property type="entry name" value="HTH_18"/>
    <property type="match status" value="1"/>
</dbReference>
<dbReference type="Gene3D" id="1.10.10.60">
    <property type="entry name" value="Homeodomain-like"/>
    <property type="match status" value="1"/>
</dbReference>
<dbReference type="PANTHER" id="PTHR43280:SF2">
    <property type="entry name" value="HTH-TYPE TRANSCRIPTIONAL REGULATOR EXSA"/>
    <property type="match status" value="1"/>
</dbReference>
<sequence>MMKQISTFLGDNRQSRLLNGCNIALTSYAGNTAFEAWHAHENSGISFLLSGTHGEDLLGKKHKRVPGDLKFIPAGELHRCSNYAAGTRKINVDFNESFIRRMAVTEEQLAHIVPNTITTKFTLLKLYRELDDNPIHTDASAELLLYTLFSPVSTSAVKAGKAAPEWATRLKELLHDEWDKPFHLDDLSVRLGVHPVTISRYFPLYFSSTLGIYLNQIKVDKALGLIKSTPLPLTAIAYKCGFADQAHFTRTFKSITGCLPKAFRKL</sequence>
<name>A0ABP7QZF0_9SPHI</name>
<dbReference type="EMBL" id="BAAAZC010000031">
    <property type="protein sequence ID" value="GAA3990322.1"/>
    <property type="molecule type" value="Genomic_DNA"/>
</dbReference>
<dbReference type="Pfam" id="PF02311">
    <property type="entry name" value="AraC_binding"/>
    <property type="match status" value="1"/>
</dbReference>
<dbReference type="PROSITE" id="PS01124">
    <property type="entry name" value="HTH_ARAC_FAMILY_2"/>
    <property type="match status" value="1"/>
</dbReference>
<evidence type="ECO:0000256" key="1">
    <source>
        <dbReference type="ARBA" id="ARBA00023015"/>
    </source>
</evidence>
<evidence type="ECO:0000256" key="3">
    <source>
        <dbReference type="ARBA" id="ARBA00023163"/>
    </source>
</evidence>
<gene>
    <name evidence="5" type="ORF">GCM10022210_49860</name>
</gene>
<evidence type="ECO:0000259" key="4">
    <source>
        <dbReference type="PROSITE" id="PS01124"/>
    </source>
</evidence>
<dbReference type="SUPFAM" id="SSF46689">
    <property type="entry name" value="Homeodomain-like"/>
    <property type="match status" value="1"/>
</dbReference>
<keyword evidence="6" id="KW-1185">Reference proteome</keyword>
<evidence type="ECO:0000313" key="6">
    <source>
        <dbReference type="Proteomes" id="UP001500742"/>
    </source>
</evidence>
<dbReference type="InterPro" id="IPR014710">
    <property type="entry name" value="RmlC-like_jellyroll"/>
</dbReference>
<evidence type="ECO:0000256" key="2">
    <source>
        <dbReference type="ARBA" id="ARBA00023125"/>
    </source>
</evidence>
<dbReference type="PANTHER" id="PTHR43280">
    <property type="entry name" value="ARAC-FAMILY TRANSCRIPTIONAL REGULATOR"/>
    <property type="match status" value="1"/>
</dbReference>
<dbReference type="SMART" id="SM00342">
    <property type="entry name" value="HTH_ARAC"/>
    <property type="match status" value="1"/>
</dbReference>
<comment type="caution">
    <text evidence="5">The sequence shown here is derived from an EMBL/GenBank/DDBJ whole genome shotgun (WGS) entry which is preliminary data.</text>
</comment>
<proteinExistence type="predicted"/>
<dbReference type="Gene3D" id="2.60.120.10">
    <property type="entry name" value="Jelly Rolls"/>
    <property type="match status" value="1"/>
</dbReference>
<dbReference type="InterPro" id="IPR018060">
    <property type="entry name" value="HTH_AraC"/>
</dbReference>
<protein>
    <submittedName>
        <fullName evidence="5">AraC family transcriptional regulator</fullName>
    </submittedName>
</protein>
<feature type="domain" description="HTH araC/xylS-type" evidence="4">
    <location>
        <begin position="168"/>
        <end position="266"/>
    </location>
</feature>
<dbReference type="InterPro" id="IPR003313">
    <property type="entry name" value="AraC-bd"/>
</dbReference>
<dbReference type="SUPFAM" id="SSF51182">
    <property type="entry name" value="RmlC-like cupins"/>
    <property type="match status" value="1"/>
</dbReference>
<evidence type="ECO:0000313" key="5">
    <source>
        <dbReference type="EMBL" id="GAA3990322.1"/>
    </source>
</evidence>